<dbReference type="STRING" id="126957.T1J3B3"/>
<keyword evidence="4" id="KW-1185">Reference proteome</keyword>
<dbReference type="PhylomeDB" id="T1J3B3"/>
<dbReference type="eggNOG" id="KOG2177">
    <property type="taxonomic scope" value="Eukaryota"/>
</dbReference>
<dbReference type="InterPro" id="IPR011042">
    <property type="entry name" value="6-blade_b-propeller_TolB-like"/>
</dbReference>
<sequence>MSGEFAHAFGKFGGGIGQLNYPWDVAVNSKHQILVADSRNHRMQLFDFSGQVVCFSSSLLHNYLPRNVSPSQLNSNFPPRNVSPSQLPKSAPRGLCFTCKDEILFSDFDLHNINFISSDLKMIRKAFGTQGDNVGQFKRPSGIGVDTEGNLIVVDSKNHRIQIFDSNGNFLHVFGKYGSEIGEFNCPTDVCVSPDGKIIVVDFENARNNIFHLQGEKTSKPSFLVASPGYYTVALCFSAAVVLMVLSSGTDLVGSTPGGLERRGWYDGHKKYFKILNINKSEIYWDDGMDQDGVKVALPAAKHAIELNPISRKWHKDQSMNFTKSYNC</sequence>
<dbReference type="PANTHER" id="PTHR24104">
    <property type="entry name" value="E3 UBIQUITIN-PROTEIN LIGASE NHLRC1-RELATED"/>
    <property type="match status" value="1"/>
</dbReference>
<dbReference type="InterPro" id="IPR050952">
    <property type="entry name" value="TRIM-NHL_E3_ligases"/>
</dbReference>
<dbReference type="InterPro" id="IPR001258">
    <property type="entry name" value="NHL_repeat"/>
</dbReference>
<protein>
    <recommendedName>
        <fullName evidence="5">Peptidylamidoglycolate lyase</fullName>
    </recommendedName>
</protein>
<evidence type="ECO:0008006" key="5">
    <source>
        <dbReference type="Google" id="ProtNLM"/>
    </source>
</evidence>
<feature type="repeat" description="NHL" evidence="2">
    <location>
        <begin position="9"/>
        <end position="49"/>
    </location>
</feature>
<evidence type="ECO:0000256" key="1">
    <source>
        <dbReference type="ARBA" id="ARBA00022737"/>
    </source>
</evidence>
<dbReference type="Gene3D" id="2.120.10.30">
    <property type="entry name" value="TolB, C-terminal domain"/>
    <property type="match status" value="2"/>
</dbReference>
<dbReference type="SUPFAM" id="SSF101898">
    <property type="entry name" value="NHL repeat"/>
    <property type="match status" value="1"/>
</dbReference>
<evidence type="ECO:0000313" key="4">
    <source>
        <dbReference type="Proteomes" id="UP000014500"/>
    </source>
</evidence>
<feature type="repeat" description="NHL" evidence="2">
    <location>
        <begin position="171"/>
        <end position="214"/>
    </location>
</feature>
<proteinExistence type="predicted"/>
<evidence type="ECO:0000256" key="2">
    <source>
        <dbReference type="PROSITE-ProRule" id="PRU00504"/>
    </source>
</evidence>
<dbReference type="GO" id="GO:0000209">
    <property type="term" value="P:protein polyubiquitination"/>
    <property type="evidence" value="ECO:0007669"/>
    <property type="project" value="TreeGrafter"/>
</dbReference>
<dbReference type="EMBL" id="JH431820">
    <property type="status" value="NOT_ANNOTATED_CDS"/>
    <property type="molecule type" value="Genomic_DNA"/>
</dbReference>
<reference evidence="3" key="2">
    <citation type="submission" date="2015-02" db="UniProtKB">
        <authorList>
            <consortium name="EnsemblMetazoa"/>
        </authorList>
    </citation>
    <scope>IDENTIFICATION</scope>
</reference>
<feature type="repeat" description="NHL" evidence="2">
    <location>
        <begin position="127"/>
        <end position="167"/>
    </location>
</feature>
<accession>T1J3B3</accession>
<dbReference type="GO" id="GO:0043161">
    <property type="term" value="P:proteasome-mediated ubiquitin-dependent protein catabolic process"/>
    <property type="evidence" value="ECO:0007669"/>
    <property type="project" value="TreeGrafter"/>
</dbReference>
<dbReference type="GO" id="GO:0061630">
    <property type="term" value="F:ubiquitin protein ligase activity"/>
    <property type="evidence" value="ECO:0007669"/>
    <property type="project" value="TreeGrafter"/>
</dbReference>
<dbReference type="Pfam" id="PF01436">
    <property type="entry name" value="NHL"/>
    <property type="match status" value="3"/>
</dbReference>
<dbReference type="HOGENOM" id="CLU_848148_0_0_1"/>
<dbReference type="EnsemblMetazoa" id="SMAR008075-RA">
    <property type="protein sequence ID" value="SMAR008075-PA"/>
    <property type="gene ID" value="SMAR008075"/>
</dbReference>
<dbReference type="AlphaFoldDB" id="T1J3B3"/>
<name>T1J3B3_STRMM</name>
<evidence type="ECO:0000313" key="3">
    <source>
        <dbReference type="EnsemblMetazoa" id="SMAR008075-PA"/>
    </source>
</evidence>
<keyword evidence="1" id="KW-0677">Repeat</keyword>
<dbReference type="PANTHER" id="PTHR24104:SF48">
    <property type="entry name" value="PROTEIN WECH"/>
    <property type="match status" value="1"/>
</dbReference>
<dbReference type="PROSITE" id="PS51125">
    <property type="entry name" value="NHL"/>
    <property type="match status" value="3"/>
</dbReference>
<organism evidence="3 4">
    <name type="scientific">Strigamia maritima</name>
    <name type="common">European centipede</name>
    <name type="synonym">Geophilus maritimus</name>
    <dbReference type="NCBI Taxonomy" id="126957"/>
    <lineage>
        <taxon>Eukaryota</taxon>
        <taxon>Metazoa</taxon>
        <taxon>Ecdysozoa</taxon>
        <taxon>Arthropoda</taxon>
        <taxon>Myriapoda</taxon>
        <taxon>Chilopoda</taxon>
        <taxon>Pleurostigmophora</taxon>
        <taxon>Geophilomorpha</taxon>
        <taxon>Linotaeniidae</taxon>
        <taxon>Strigamia</taxon>
    </lineage>
</organism>
<reference evidence="4" key="1">
    <citation type="submission" date="2011-05" db="EMBL/GenBank/DDBJ databases">
        <authorList>
            <person name="Richards S.R."/>
            <person name="Qu J."/>
            <person name="Jiang H."/>
            <person name="Jhangiani S.N."/>
            <person name="Agravi P."/>
            <person name="Goodspeed R."/>
            <person name="Gross S."/>
            <person name="Mandapat C."/>
            <person name="Jackson L."/>
            <person name="Mathew T."/>
            <person name="Pu L."/>
            <person name="Thornton R."/>
            <person name="Saada N."/>
            <person name="Wilczek-Boney K.B."/>
            <person name="Lee S."/>
            <person name="Kovar C."/>
            <person name="Wu Y."/>
            <person name="Scherer S.E."/>
            <person name="Worley K.C."/>
            <person name="Muzny D.M."/>
            <person name="Gibbs R."/>
        </authorList>
    </citation>
    <scope>NUCLEOTIDE SEQUENCE</scope>
    <source>
        <strain evidence="4">Brora</strain>
    </source>
</reference>
<dbReference type="OMA" id="ARNNIFH"/>
<dbReference type="Proteomes" id="UP000014500">
    <property type="component" value="Unassembled WGS sequence"/>
</dbReference>